<dbReference type="PANTHER" id="PTHR42760">
    <property type="entry name" value="SHORT-CHAIN DEHYDROGENASES/REDUCTASES FAMILY MEMBER"/>
    <property type="match status" value="1"/>
</dbReference>
<accession>A0A6J6QPH7</accession>
<evidence type="ECO:0000256" key="1">
    <source>
        <dbReference type="ARBA" id="ARBA00006484"/>
    </source>
</evidence>
<protein>
    <submittedName>
        <fullName evidence="3">Unannotated protein</fullName>
    </submittedName>
</protein>
<comment type="similarity">
    <text evidence="1">Belongs to the short-chain dehydrogenases/reductases (SDR) family.</text>
</comment>
<dbReference type="PANTHER" id="PTHR42760:SF133">
    <property type="entry name" value="3-OXOACYL-[ACYL-CARRIER-PROTEIN] REDUCTASE"/>
    <property type="match status" value="1"/>
</dbReference>
<organism evidence="3">
    <name type="scientific">freshwater metagenome</name>
    <dbReference type="NCBI Taxonomy" id="449393"/>
    <lineage>
        <taxon>unclassified sequences</taxon>
        <taxon>metagenomes</taxon>
        <taxon>ecological metagenomes</taxon>
    </lineage>
</organism>
<dbReference type="Gene3D" id="3.40.50.720">
    <property type="entry name" value="NAD(P)-binding Rossmann-like Domain"/>
    <property type="match status" value="1"/>
</dbReference>
<dbReference type="FunFam" id="3.40.50.720:FF:000084">
    <property type="entry name" value="Short-chain dehydrogenase reductase"/>
    <property type="match status" value="1"/>
</dbReference>
<dbReference type="InterPro" id="IPR036291">
    <property type="entry name" value="NAD(P)-bd_dom_sf"/>
</dbReference>
<dbReference type="PRINTS" id="PR00080">
    <property type="entry name" value="SDRFAMILY"/>
</dbReference>
<dbReference type="SUPFAM" id="SSF51735">
    <property type="entry name" value="NAD(P)-binding Rossmann-fold domains"/>
    <property type="match status" value="1"/>
</dbReference>
<dbReference type="Pfam" id="PF13561">
    <property type="entry name" value="adh_short_C2"/>
    <property type="match status" value="1"/>
</dbReference>
<keyword evidence="2" id="KW-0560">Oxidoreductase</keyword>
<reference evidence="3" key="1">
    <citation type="submission" date="2020-05" db="EMBL/GenBank/DDBJ databases">
        <authorList>
            <person name="Chiriac C."/>
            <person name="Salcher M."/>
            <person name="Ghai R."/>
            <person name="Kavagutti S V."/>
        </authorList>
    </citation>
    <scope>NUCLEOTIDE SEQUENCE</scope>
</reference>
<sequence length="271" mass="28376">MTDLRRFNGQVALVTGSAHGIGQAIVERFAQEGASVVVADIDLPGADAVVSGITAGGGTGIAVKCDVKSKADISAMIEKTIATYGKIDILVNNAGDVTIAKHFLTTDEAWWDHFLDTNLKSQYLISRLVAPFMAKAGKGCIINMSSGGATRSHRGMVAYDASKGGVEGFTRALALELAPYGIRVNALVPGLIVTRPEHAEPVADERRNKTVPIGRGGTPADLAGPAAFLASEDAAYITGSCLVVDGAVLVQQRSPQVETFPIDTFPKLEDI</sequence>
<dbReference type="CDD" id="cd05233">
    <property type="entry name" value="SDR_c"/>
    <property type="match status" value="1"/>
</dbReference>
<gene>
    <name evidence="3" type="ORF">UFOPK2648_00889</name>
</gene>
<dbReference type="NCBIfam" id="NF005559">
    <property type="entry name" value="PRK07231.1"/>
    <property type="match status" value="1"/>
</dbReference>
<dbReference type="PRINTS" id="PR00081">
    <property type="entry name" value="GDHRDH"/>
</dbReference>
<dbReference type="InterPro" id="IPR002347">
    <property type="entry name" value="SDR_fam"/>
</dbReference>
<dbReference type="AlphaFoldDB" id="A0A6J6QPH7"/>
<dbReference type="GO" id="GO:0016616">
    <property type="term" value="F:oxidoreductase activity, acting on the CH-OH group of donors, NAD or NADP as acceptor"/>
    <property type="evidence" value="ECO:0007669"/>
    <property type="project" value="TreeGrafter"/>
</dbReference>
<name>A0A6J6QPH7_9ZZZZ</name>
<evidence type="ECO:0000256" key="2">
    <source>
        <dbReference type="ARBA" id="ARBA00023002"/>
    </source>
</evidence>
<evidence type="ECO:0000313" key="3">
    <source>
        <dbReference type="EMBL" id="CAB4710945.1"/>
    </source>
</evidence>
<proteinExistence type="inferred from homology"/>
<dbReference type="EMBL" id="CAEZYC010000047">
    <property type="protein sequence ID" value="CAB4710945.1"/>
    <property type="molecule type" value="Genomic_DNA"/>
</dbReference>